<dbReference type="PATRIC" id="fig|1710896.3.peg.6417"/>
<reference evidence="1 2" key="1">
    <citation type="submission" date="2015-09" db="EMBL/GenBank/DDBJ databases">
        <title>Aphanizomenon flos-aquae WA102.</title>
        <authorList>
            <person name="Driscoll C."/>
        </authorList>
    </citation>
    <scope>NUCLEOTIDE SEQUENCE [LARGE SCALE GENOMIC DNA]</scope>
    <source>
        <strain evidence="1">WA102</strain>
    </source>
</reference>
<gene>
    <name evidence="1" type="ORF">AN484_09960</name>
</gene>
<dbReference type="Proteomes" id="UP000092093">
    <property type="component" value="Unassembled WGS sequence"/>
</dbReference>
<comment type="caution">
    <text evidence="1">The sequence shown here is derived from an EMBL/GenBank/DDBJ whole genome shotgun (WGS) entry which is preliminary data.</text>
</comment>
<accession>A0A1B7X3D7</accession>
<proteinExistence type="predicted"/>
<sequence length="121" mass="13541">MAKLHQVNSSDKLLRWLHPSQFHWGEKRPTSAAFKDDKMSVDILCLTTIEESYERAKKIRKNAVVSIPAELVIEKGLEVKHDPVDGNDAHAVILGKKTGSIAKFLATNCEVEIYPSEDEPS</sequence>
<evidence type="ECO:0000313" key="1">
    <source>
        <dbReference type="EMBL" id="OBQ43911.1"/>
    </source>
</evidence>
<protein>
    <submittedName>
        <fullName evidence="1">Uncharacterized protein</fullName>
    </submittedName>
</protein>
<dbReference type="EMBL" id="LJOW01000038">
    <property type="protein sequence ID" value="OBQ43911.1"/>
    <property type="molecule type" value="Genomic_DNA"/>
</dbReference>
<name>A0A1B7X3D7_APHFL</name>
<dbReference type="AlphaFoldDB" id="A0A1B7X3D7"/>
<evidence type="ECO:0000313" key="2">
    <source>
        <dbReference type="Proteomes" id="UP000092093"/>
    </source>
</evidence>
<organism evidence="1 2">
    <name type="scientific">Aphanizomenon flos-aquae WA102</name>
    <dbReference type="NCBI Taxonomy" id="1710896"/>
    <lineage>
        <taxon>Bacteria</taxon>
        <taxon>Bacillati</taxon>
        <taxon>Cyanobacteriota</taxon>
        <taxon>Cyanophyceae</taxon>
        <taxon>Nostocales</taxon>
        <taxon>Aphanizomenonaceae</taxon>
        <taxon>Aphanizomenon</taxon>
    </lineage>
</organism>